<evidence type="ECO:0000313" key="3">
    <source>
        <dbReference type="EMBL" id="TWX63760.1"/>
    </source>
</evidence>
<dbReference type="RefSeq" id="WP_146800758.1">
    <property type="nucleotide sequence ID" value="NZ_VOLP01000031.1"/>
</dbReference>
<sequence length="204" mass="23399">MKHFTAIFALLFITSLTSFSSNAYSIENSPYTVIAETGERLFSRIAKDQESLKKFPELMRDIVEEELMPSIDYKYAAFKVLGRNLRTMTPEQREKFVVSMRSYLVRTYAIALKQYKQQDVAFESHKATNGARIVGVNSVIRDANAPEINITFQMRQDRQTSQWKAYDMIIEGISLLSSKEAEISQRIQKSGIDQVTLELASFNK</sequence>
<dbReference type="PIRSF" id="PIRSF004649">
    <property type="entry name" value="MlaC"/>
    <property type="match status" value="1"/>
</dbReference>
<keyword evidence="4" id="KW-1185">Reference proteome</keyword>
<proteinExistence type="predicted"/>
<evidence type="ECO:0000313" key="2">
    <source>
        <dbReference type="EMBL" id="TWX54902.1"/>
    </source>
</evidence>
<accession>A0A5C6Q4R7</accession>
<dbReference type="Pfam" id="PF05494">
    <property type="entry name" value="MlaC"/>
    <property type="match status" value="1"/>
</dbReference>
<feature type="chain" id="PRO_5022769390" evidence="1">
    <location>
        <begin position="24"/>
        <end position="204"/>
    </location>
</feature>
<evidence type="ECO:0000256" key="1">
    <source>
        <dbReference type="SAM" id="SignalP"/>
    </source>
</evidence>
<comment type="caution">
    <text evidence="3">The sequence shown here is derived from an EMBL/GenBank/DDBJ whole genome shotgun (WGS) entry which is preliminary data.</text>
</comment>
<dbReference type="AlphaFoldDB" id="A0A5C6Q4R7"/>
<dbReference type="EMBL" id="VOLQ01000039">
    <property type="protein sequence ID" value="TWX63760.1"/>
    <property type="molecule type" value="Genomic_DNA"/>
</dbReference>
<feature type="signal peptide" evidence="1">
    <location>
        <begin position="1"/>
        <end position="23"/>
    </location>
</feature>
<reference evidence="3 5" key="1">
    <citation type="submission" date="2019-07" db="EMBL/GenBank/DDBJ databases">
        <title>Genomes of sea-ice associated Colwellia species.</title>
        <authorList>
            <person name="Bowman J.P."/>
        </authorList>
    </citation>
    <scope>NUCLEOTIDE SEQUENCE [LARGE SCALE GENOMIC DNA]</scope>
    <source>
        <strain evidence="2 4">ACAM 607</strain>
        <strain evidence="3 5">IC036</strain>
    </source>
</reference>
<dbReference type="Proteomes" id="UP000321917">
    <property type="component" value="Unassembled WGS sequence"/>
</dbReference>
<dbReference type="InterPro" id="IPR042245">
    <property type="entry name" value="Tgt2/MlaC_sf"/>
</dbReference>
<protein>
    <submittedName>
        <fullName evidence="3">ABC transporter substrate-binding protein</fullName>
    </submittedName>
</protein>
<keyword evidence="1" id="KW-0732">Signal</keyword>
<dbReference type="Gene3D" id="3.10.450.710">
    <property type="entry name" value="Tgt2/MlaC"/>
    <property type="match status" value="1"/>
</dbReference>
<dbReference type="PANTHER" id="PTHR36573">
    <property type="entry name" value="INTERMEMBRANE PHOSPHOLIPID TRANSPORT SYSTEM BINDING PROTEIN MLAC"/>
    <property type="match status" value="1"/>
</dbReference>
<dbReference type="OrthoDB" id="9787053at2"/>
<evidence type="ECO:0000313" key="4">
    <source>
        <dbReference type="Proteomes" id="UP000321525"/>
    </source>
</evidence>
<dbReference type="InterPro" id="IPR008869">
    <property type="entry name" value="MlaC/ttg2D"/>
</dbReference>
<dbReference type="EMBL" id="VOLR01000032">
    <property type="protein sequence ID" value="TWX54902.1"/>
    <property type="molecule type" value="Genomic_DNA"/>
</dbReference>
<dbReference type="Proteomes" id="UP000321525">
    <property type="component" value="Unassembled WGS sequence"/>
</dbReference>
<evidence type="ECO:0000313" key="5">
    <source>
        <dbReference type="Proteomes" id="UP000321917"/>
    </source>
</evidence>
<name>A0A5C6Q4R7_9GAMM</name>
<organism evidence="3 5">
    <name type="scientific">Colwellia hornerae</name>
    <dbReference type="NCBI Taxonomy" id="89402"/>
    <lineage>
        <taxon>Bacteria</taxon>
        <taxon>Pseudomonadati</taxon>
        <taxon>Pseudomonadota</taxon>
        <taxon>Gammaproteobacteria</taxon>
        <taxon>Alteromonadales</taxon>
        <taxon>Colwelliaceae</taxon>
        <taxon>Colwellia</taxon>
    </lineage>
</organism>
<dbReference type="PANTHER" id="PTHR36573:SF1">
    <property type="entry name" value="INTERMEMBRANE PHOSPHOLIPID TRANSPORT SYSTEM BINDING PROTEIN MLAC"/>
    <property type="match status" value="1"/>
</dbReference>
<gene>
    <name evidence="2" type="ORF">ESZ26_17190</name>
    <name evidence="3" type="ORF">ESZ27_15985</name>
</gene>